<evidence type="ECO:0000313" key="2">
    <source>
        <dbReference type="Proteomes" id="UP000744676"/>
    </source>
</evidence>
<dbReference type="Proteomes" id="UP000744676">
    <property type="component" value="Unassembled WGS sequence"/>
</dbReference>
<reference evidence="1 2" key="1">
    <citation type="journal article" date="2020" name="Front. Microbiol.">
        <title>Phenotypic and Genetic Characterization of the Cheese Ripening Yeast Geotrichum candidum.</title>
        <authorList>
            <person name="Perkins V."/>
            <person name="Vignola S."/>
            <person name="Lessard M.H."/>
            <person name="Plante P.L."/>
            <person name="Corbeil J."/>
            <person name="Dugat-Bony E."/>
            <person name="Frenette M."/>
            <person name="Labrie S."/>
        </authorList>
    </citation>
    <scope>NUCLEOTIDE SEQUENCE [LARGE SCALE GENOMIC DNA]</scope>
    <source>
        <strain evidence="1 2">LMA-1147</strain>
    </source>
</reference>
<dbReference type="EMBL" id="QVQA01000018">
    <property type="protein sequence ID" value="KAF5100749.1"/>
    <property type="molecule type" value="Genomic_DNA"/>
</dbReference>
<name>A0ACB6V7V1_9ASCO</name>
<keyword evidence="2" id="KW-1185">Reference proteome</keyword>
<sequence length="337" mass="35136">MSESTEEITIIIKQRVIFSGRILKDPETLSSYKIKTGNSLHLIRGAPPKDSSSSSAGSGTAASSTPATPANIATGINPGNPLADLTGARYAGYASLPNASMFGPDGGMGATPNTDDIISMMSAPGFREQMEAMLSNPSMVEMMINSNPQLRQMGPQIRSMIQSPMFRNMMSNPEALRQMMQLQSMMGGGNGFGQPASSFPAPGAATNDSTERSTESSSTNTNTTSNTNAAAANPFASLLGGANPDAAANPFAALLNPSLGNPGAGAGYNPELLASLLGGGAAAPQPEDNRPPEERYESQLRQLNELGFFDFDRNVRALRRSGGNVNGAVEALLDDQL</sequence>
<proteinExistence type="predicted"/>
<gene>
    <name evidence="1" type="ORF">D0Z00_001137</name>
</gene>
<protein>
    <submittedName>
        <fullName evidence="1">Uncharacterized protein</fullName>
    </submittedName>
</protein>
<accession>A0ACB6V7V1</accession>
<evidence type="ECO:0000313" key="1">
    <source>
        <dbReference type="EMBL" id="KAF5100749.1"/>
    </source>
</evidence>
<comment type="caution">
    <text evidence="1">The sequence shown here is derived from an EMBL/GenBank/DDBJ whole genome shotgun (WGS) entry which is preliminary data.</text>
</comment>
<organism evidence="1 2">
    <name type="scientific">Geotrichum galactomycetum</name>
    <dbReference type="NCBI Taxonomy" id="27317"/>
    <lineage>
        <taxon>Eukaryota</taxon>
        <taxon>Fungi</taxon>
        <taxon>Dikarya</taxon>
        <taxon>Ascomycota</taxon>
        <taxon>Saccharomycotina</taxon>
        <taxon>Dipodascomycetes</taxon>
        <taxon>Dipodascales</taxon>
        <taxon>Dipodascaceae</taxon>
        <taxon>Geotrichum</taxon>
    </lineage>
</organism>